<feature type="region of interest" description="Disordered" evidence="2">
    <location>
        <begin position="192"/>
        <end position="211"/>
    </location>
</feature>
<reference evidence="4 5" key="1">
    <citation type="submission" date="2017-09" db="EMBL/GenBank/DDBJ databases">
        <authorList>
            <person name="Ehlers B."/>
            <person name="Leendertz F.H."/>
        </authorList>
    </citation>
    <scope>NUCLEOTIDE SEQUENCE [LARGE SCALE GENOMIC DNA]</scope>
    <source>
        <strain evidence="4 5">CGMCC 4.6857</strain>
    </source>
</reference>
<dbReference type="GO" id="GO:0009253">
    <property type="term" value="P:peptidoglycan catabolic process"/>
    <property type="evidence" value="ECO:0007669"/>
    <property type="project" value="InterPro"/>
</dbReference>
<evidence type="ECO:0000313" key="4">
    <source>
        <dbReference type="EMBL" id="SNY40604.1"/>
    </source>
</evidence>
<name>A0A285HY24_9ACTN</name>
<dbReference type="RefSeq" id="WP_143234660.1">
    <property type="nucleotide sequence ID" value="NZ_OBDY01000006.1"/>
</dbReference>
<gene>
    <name evidence="4" type="ORF">SAMN05421748_10656</name>
</gene>
<comment type="similarity">
    <text evidence="1">Belongs to the N-acetylmuramoyl-L-alanine amidase 2 family.</text>
</comment>
<dbReference type="Pfam" id="PF01510">
    <property type="entry name" value="Amidase_2"/>
    <property type="match status" value="1"/>
</dbReference>
<dbReference type="GO" id="GO:0008270">
    <property type="term" value="F:zinc ion binding"/>
    <property type="evidence" value="ECO:0007669"/>
    <property type="project" value="InterPro"/>
</dbReference>
<dbReference type="CDD" id="cd06583">
    <property type="entry name" value="PGRP"/>
    <property type="match status" value="1"/>
</dbReference>
<organism evidence="4 5">
    <name type="scientific">Paractinoplanes atraurantiacus</name>
    <dbReference type="NCBI Taxonomy" id="1036182"/>
    <lineage>
        <taxon>Bacteria</taxon>
        <taxon>Bacillati</taxon>
        <taxon>Actinomycetota</taxon>
        <taxon>Actinomycetes</taxon>
        <taxon>Micromonosporales</taxon>
        <taxon>Micromonosporaceae</taxon>
        <taxon>Paractinoplanes</taxon>
    </lineage>
</organism>
<evidence type="ECO:0000313" key="5">
    <source>
        <dbReference type="Proteomes" id="UP000219612"/>
    </source>
</evidence>
<dbReference type="Gene3D" id="2.60.120.260">
    <property type="entry name" value="Galactose-binding domain-like"/>
    <property type="match status" value="1"/>
</dbReference>
<dbReference type="GO" id="GO:0008745">
    <property type="term" value="F:N-acetylmuramoyl-L-alanine amidase activity"/>
    <property type="evidence" value="ECO:0007669"/>
    <property type="project" value="InterPro"/>
</dbReference>
<dbReference type="InterPro" id="IPR015510">
    <property type="entry name" value="PGRP"/>
</dbReference>
<dbReference type="PANTHER" id="PTHR11022">
    <property type="entry name" value="PEPTIDOGLYCAN RECOGNITION PROTEIN"/>
    <property type="match status" value="1"/>
</dbReference>
<dbReference type="OrthoDB" id="514320at2"/>
<dbReference type="SMART" id="SM00701">
    <property type="entry name" value="PGRP"/>
    <property type="match status" value="1"/>
</dbReference>
<feature type="domain" description="Peptidoglycan recognition protein family" evidence="3">
    <location>
        <begin position="226"/>
        <end position="374"/>
    </location>
</feature>
<proteinExistence type="inferred from homology"/>
<sequence>MAISIGAAVAVLAAGGGIAALTWPDKAPPVLAFDEPAAQATAAAGAAAARAVATAEPKQAPVLPNAPVRTAVNKVQLAASSSGQVDLPEQATKKFSMVTVSWADPKAAPKGTVEVRTRSSATGAWSGWESLEVAEAAADRPSEAARVRGRTEPLWAGPSDGVAARIQGATAAGLPAGLRLNLIDPDAPPAAGAGGGMLAEPSTPASAAAATPEATANPVVAKAAMPAMVTRAQWGADETTVKAPAEVATEGVKMVWVHHSGFGNNESCANSPKIIRSIMAADIAEGFDDLGYNFIVDKCGTLYEGRKGSATKAVIGAHTVGFNTASAGVALLGDYTSIRPYDNALNKIAQLAAARLTAYGFDPASTAEMTEGVDGRIWPKGSTVTFPRVSGHKDGEKVPTSTASSGYLTECPGAMMYPLLGYIRGKAALQGLALKNVAGTVSAGITYVKNTATVNWTLAGGNVNRFNILRDGAVVATVAGTVRTATVAVTPGTHTIAVRAVHASGIYDTTGAVKVVSDVAPPTFPGAPSVMLRTGTYSATSVPVSVVWRSADNVKVTGQAGKTTSPGSATLAATATAWNTAVKPNAALTYTITARDLSGNSRAAAVTRKITQVPETSAGKTGAWSARAGAAYLGGKALASSAKNAKLSWTFNGRSAALTFARTKLTGVVYVYVDGAKVATLDTKAATTAYRQTLYVRNMPAKVHTVSIVVAGTAGRPQVIADGLTYAN</sequence>
<dbReference type="SUPFAM" id="SSF55846">
    <property type="entry name" value="N-acetylmuramoyl-L-alanine amidase-like"/>
    <property type="match status" value="1"/>
</dbReference>
<dbReference type="InterPro" id="IPR002502">
    <property type="entry name" value="Amidase_domain"/>
</dbReference>
<dbReference type="InterPro" id="IPR006619">
    <property type="entry name" value="PGRP_domain_met/bac"/>
</dbReference>
<keyword evidence="5" id="KW-1185">Reference proteome</keyword>
<protein>
    <submittedName>
        <fullName evidence="4">N-acetylmuramoyl-L-alanine amidase</fullName>
    </submittedName>
</protein>
<feature type="compositionally biased region" description="Low complexity" evidence="2">
    <location>
        <begin position="199"/>
        <end position="211"/>
    </location>
</feature>
<dbReference type="Gene3D" id="3.40.80.10">
    <property type="entry name" value="Peptidoglycan recognition protein-like"/>
    <property type="match status" value="1"/>
</dbReference>
<dbReference type="Proteomes" id="UP000219612">
    <property type="component" value="Unassembled WGS sequence"/>
</dbReference>
<dbReference type="PANTHER" id="PTHR11022:SF41">
    <property type="entry name" value="PEPTIDOGLYCAN-RECOGNITION PROTEIN LC-RELATED"/>
    <property type="match status" value="1"/>
</dbReference>
<evidence type="ECO:0000256" key="2">
    <source>
        <dbReference type="SAM" id="MobiDB-lite"/>
    </source>
</evidence>
<dbReference type="EMBL" id="OBDY01000006">
    <property type="protein sequence ID" value="SNY40604.1"/>
    <property type="molecule type" value="Genomic_DNA"/>
</dbReference>
<evidence type="ECO:0000256" key="1">
    <source>
        <dbReference type="ARBA" id="ARBA00007553"/>
    </source>
</evidence>
<accession>A0A285HY24</accession>
<dbReference type="AlphaFoldDB" id="A0A285HY24"/>
<evidence type="ECO:0000259" key="3">
    <source>
        <dbReference type="SMART" id="SM00701"/>
    </source>
</evidence>
<dbReference type="InterPro" id="IPR036505">
    <property type="entry name" value="Amidase/PGRP_sf"/>
</dbReference>